<dbReference type="AlphaFoldDB" id="A0A9W9GCQ8"/>
<proteinExistence type="predicted"/>
<dbReference type="EMBL" id="JAPQKH010000001">
    <property type="protein sequence ID" value="KAJ5116382.1"/>
    <property type="molecule type" value="Genomic_DNA"/>
</dbReference>
<reference evidence="2" key="1">
    <citation type="submission" date="2022-11" db="EMBL/GenBank/DDBJ databases">
        <authorList>
            <person name="Petersen C."/>
        </authorList>
    </citation>
    <scope>NUCLEOTIDE SEQUENCE</scope>
    <source>
        <strain evidence="2">IBT 30069</strain>
    </source>
</reference>
<comment type="caution">
    <text evidence="2">The sequence shown here is derived from an EMBL/GenBank/DDBJ whole genome shotgun (WGS) entry which is preliminary data.</text>
</comment>
<keyword evidence="3" id="KW-1185">Reference proteome</keyword>
<accession>A0A9W9GCQ8</accession>
<dbReference type="Proteomes" id="UP001149165">
    <property type="component" value="Unassembled WGS sequence"/>
</dbReference>
<evidence type="ECO:0000313" key="2">
    <source>
        <dbReference type="EMBL" id="KAJ5116382.1"/>
    </source>
</evidence>
<name>A0A9W9GCQ8_9EURO</name>
<protein>
    <submittedName>
        <fullName evidence="2">Uncharacterized protein</fullName>
    </submittedName>
</protein>
<evidence type="ECO:0000256" key="1">
    <source>
        <dbReference type="SAM" id="MobiDB-lite"/>
    </source>
</evidence>
<gene>
    <name evidence="2" type="ORF">N7456_000730</name>
</gene>
<organism evidence="2 3">
    <name type="scientific">Penicillium angulare</name>
    <dbReference type="NCBI Taxonomy" id="116970"/>
    <lineage>
        <taxon>Eukaryota</taxon>
        <taxon>Fungi</taxon>
        <taxon>Dikarya</taxon>
        <taxon>Ascomycota</taxon>
        <taxon>Pezizomycotina</taxon>
        <taxon>Eurotiomycetes</taxon>
        <taxon>Eurotiomycetidae</taxon>
        <taxon>Eurotiales</taxon>
        <taxon>Aspergillaceae</taxon>
        <taxon>Penicillium</taxon>
    </lineage>
</organism>
<evidence type="ECO:0000313" key="3">
    <source>
        <dbReference type="Proteomes" id="UP001149165"/>
    </source>
</evidence>
<feature type="region of interest" description="Disordered" evidence="1">
    <location>
        <begin position="1"/>
        <end position="44"/>
    </location>
</feature>
<sequence length="73" mass="7600">MGDSGEETSGVGILDRIDSSPKAGNVGPHGGCRNDTSRPGHVLKVPAPNVKVTKQRIDKLMPVISGLQPDSSH</sequence>
<reference evidence="2" key="2">
    <citation type="journal article" date="2023" name="IMA Fungus">
        <title>Comparative genomic study of the Penicillium genus elucidates a diverse pangenome and 15 lateral gene transfer events.</title>
        <authorList>
            <person name="Petersen C."/>
            <person name="Sorensen T."/>
            <person name="Nielsen M.R."/>
            <person name="Sondergaard T.E."/>
            <person name="Sorensen J.L."/>
            <person name="Fitzpatrick D.A."/>
            <person name="Frisvad J.C."/>
            <person name="Nielsen K.L."/>
        </authorList>
    </citation>
    <scope>NUCLEOTIDE SEQUENCE</scope>
    <source>
        <strain evidence="2">IBT 30069</strain>
    </source>
</reference>